<evidence type="ECO:0000313" key="1">
    <source>
        <dbReference type="EMBL" id="GAH03981.1"/>
    </source>
</evidence>
<comment type="caution">
    <text evidence="1">The sequence shown here is derived from an EMBL/GenBank/DDBJ whole genome shotgun (WGS) entry which is preliminary data.</text>
</comment>
<gene>
    <name evidence="1" type="ORF">S01H4_37998</name>
</gene>
<dbReference type="AlphaFoldDB" id="X1C7G9"/>
<protein>
    <submittedName>
        <fullName evidence="1">Uncharacterized protein</fullName>
    </submittedName>
</protein>
<accession>X1C7G9</accession>
<name>X1C7G9_9ZZZZ</name>
<reference evidence="1" key="1">
    <citation type="journal article" date="2014" name="Front. Microbiol.">
        <title>High frequency of phylogenetically diverse reductive dehalogenase-homologous genes in deep subseafloor sedimentary metagenomes.</title>
        <authorList>
            <person name="Kawai M."/>
            <person name="Futagami T."/>
            <person name="Toyoda A."/>
            <person name="Takaki Y."/>
            <person name="Nishi S."/>
            <person name="Hori S."/>
            <person name="Arai W."/>
            <person name="Tsubouchi T."/>
            <person name="Morono Y."/>
            <person name="Uchiyama I."/>
            <person name="Ito T."/>
            <person name="Fujiyama A."/>
            <person name="Inagaki F."/>
            <person name="Takami H."/>
        </authorList>
    </citation>
    <scope>NUCLEOTIDE SEQUENCE</scope>
    <source>
        <strain evidence="1">Expedition CK06-06</strain>
    </source>
</reference>
<sequence length="76" mass="8729">MPTLFAVYNLIENKNAEEYDKYLTNTKIPGIRGAPWCTEFNTWKIDKVLAPAVSEPDGDYHRNLLICMSPRLKSLI</sequence>
<proteinExistence type="predicted"/>
<dbReference type="EMBL" id="BART01020452">
    <property type="protein sequence ID" value="GAH03981.1"/>
    <property type="molecule type" value="Genomic_DNA"/>
</dbReference>
<organism evidence="1">
    <name type="scientific">marine sediment metagenome</name>
    <dbReference type="NCBI Taxonomy" id="412755"/>
    <lineage>
        <taxon>unclassified sequences</taxon>
        <taxon>metagenomes</taxon>
        <taxon>ecological metagenomes</taxon>
    </lineage>
</organism>